<protein>
    <submittedName>
        <fullName evidence="3">Putative molecular chaperone dnaj superfamily</fullName>
    </submittedName>
</protein>
<feature type="domain" description="J" evidence="2">
    <location>
        <begin position="26"/>
        <end position="94"/>
    </location>
</feature>
<dbReference type="EMBL" id="GFDL01002455">
    <property type="protein sequence ID" value="JAV32590.1"/>
    <property type="molecule type" value="Transcribed_RNA"/>
</dbReference>
<feature type="transmembrane region" description="Helical" evidence="1">
    <location>
        <begin position="140"/>
        <end position="159"/>
    </location>
</feature>
<dbReference type="CDD" id="cd06257">
    <property type="entry name" value="DnaJ"/>
    <property type="match status" value="1"/>
</dbReference>
<reference evidence="3" key="1">
    <citation type="submission" date="2017-01" db="EMBL/GenBank/DDBJ databases">
        <title>A deep insight into the sialotranscriptome of adult male and female Cluex tarsalis mosquitoes.</title>
        <authorList>
            <person name="Ribeiro J.M."/>
            <person name="Moreira F."/>
            <person name="Bernard K.A."/>
            <person name="Calvo E."/>
        </authorList>
    </citation>
    <scope>NUCLEOTIDE SEQUENCE</scope>
    <source>
        <strain evidence="3">Kern County</strain>
        <tissue evidence="3">Salivary glands</tissue>
    </source>
</reference>
<dbReference type="AlphaFoldDB" id="A0A1Q3FYJ2"/>
<keyword evidence="1" id="KW-0472">Membrane</keyword>
<dbReference type="InterPro" id="IPR052763">
    <property type="entry name" value="DnaJ_C4"/>
</dbReference>
<dbReference type="SUPFAM" id="SSF46565">
    <property type="entry name" value="Chaperone J-domain"/>
    <property type="match status" value="1"/>
</dbReference>
<dbReference type="SMART" id="SM00271">
    <property type="entry name" value="DnaJ"/>
    <property type="match status" value="1"/>
</dbReference>
<dbReference type="PANTHER" id="PTHR44825:SF1">
    <property type="entry name" value="DNAJ HOMOLOG SUBFAMILY C MEMBER 4"/>
    <property type="match status" value="1"/>
</dbReference>
<sequence length="210" mass="24242">MYKISRKLLCDKIVGVHQIRYAHQTTHYEILKLKSTCTPKEIREAFIKLSKELHPDANVSKAKRASSDKSFIQLLEAYKVLSKPDSRASYDYELSLRERPHGQQVRYNTWQPPNPAHYAAPDPDSFYGIKGIKRVSNRTIVLYCGIFMLVGIILQAIAISKSFTFKRKQLDDFSRKNALQHAEVRAEAESLGNEAQLERMRATMKKEVIW</sequence>
<dbReference type="PRINTS" id="PR00625">
    <property type="entry name" value="JDOMAIN"/>
</dbReference>
<accession>A0A1Q3FYJ2</accession>
<dbReference type="PANTHER" id="PTHR44825">
    <property type="match status" value="1"/>
</dbReference>
<dbReference type="InterPro" id="IPR036869">
    <property type="entry name" value="J_dom_sf"/>
</dbReference>
<dbReference type="Gene3D" id="1.10.287.110">
    <property type="entry name" value="DnaJ domain"/>
    <property type="match status" value="1"/>
</dbReference>
<keyword evidence="1" id="KW-1133">Transmembrane helix</keyword>
<name>A0A1Q3FYJ2_CULTA</name>
<evidence type="ECO:0000313" key="3">
    <source>
        <dbReference type="EMBL" id="JAV32590.1"/>
    </source>
</evidence>
<keyword evidence="1" id="KW-0812">Transmembrane</keyword>
<evidence type="ECO:0000256" key="1">
    <source>
        <dbReference type="SAM" id="Phobius"/>
    </source>
</evidence>
<organism evidence="3">
    <name type="scientific">Culex tarsalis</name>
    <name type="common">Encephalitis mosquito</name>
    <dbReference type="NCBI Taxonomy" id="7177"/>
    <lineage>
        <taxon>Eukaryota</taxon>
        <taxon>Metazoa</taxon>
        <taxon>Ecdysozoa</taxon>
        <taxon>Arthropoda</taxon>
        <taxon>Hexapoda</taxon>
        <taxon>Insecta</taxon>
        <taxon>Pterygota</taxon>
        <taxon>Neoptera</taxon>
        <taxon>Endopterygota</taxon>
        <taxon>Diptera</taxon>
        <taxon>Nematocera</taxon>
        <taxon>Culicoidea</taxon>
        <taxon>Culicidae</taxon>
        <taxon>Culicinae</taxon>
        <taxon>Culicini</taxon>
        <taxon>Culex</taxon>
        <taxon>Culex</taxon>
    </lineage>
</organism>
<dbReference type="InterPro" id="IPR001623">
    <property type="entry name" value="DnaJ_domain"/>
</dbReference>
<evidence type="ECO:0000259" key="2">
    <source>
        <dbReference type="PROSITE" id="PS50076"/>
    </source>
</evidence>
<proteinExistence type="predicted"/>
<dbReference type="Pfam" id="PF00226">
    <property type="entry name" value="DnaJ"/>
    <property type="match status" value="1"/>
</dbReference>
<dbReference type="PROSITE" id="PS50076">
    <property type="entry name" value="DNAJ_2"/>
    <property type="match status" value="1"/>
</dbReference>